<dbReference type="RefSeq" id="WP_126550893.1">
    <property type="nucleotide sequence ID" value="NZ_BIFS01000001.1"/>
</dbReference>
<dbReference type="EMBL" id="BIFS01000001">
    <property type="protein sequence ID" value="GCE19103.1"/>
    <property type="molecule type" value="Genomic_DNA"/>
</dbReference>
<sequence>MPKFTLKYVLMTIAAIIVGLLVSIYIIGLPLQQAINEAGIAAIAFLGGPFASNYVLARDKKNQESEQGKGESNFFRR</sequence>
<name>A0A402AJ59_9CHLR</name>
<evidence type="ECO:0000313" key="2">
    <source>
        <dbReference type="EMBL" id="GCE19103.1"/>
    </source>
</evidence>
<dbReference type="Proteomes" id="UP000287188">
    <property type="component" value="Unassembled WGS sequence"/>
</dbReference>
<reference evidence="3" key="1">
    <citation type="submission" date="2018-12" db="EMBL/GenBank/DDBJ databases">
        <title>Tengunoibacter tsumagoiensis gen. nov., sp. nov., Dictyobacter kobayashii sp. nov., D. alpinus sp. nov., and D. joshuensis sp. nov. and description of Dictyobacteraceae fam. nov. within the order Ktedonobacterales isolated from Tengu-no-mugimeshi.</title>
        <authorList>
            <person name="Wang C.M."/>
            <person name="Zheng Y."/>
            <person name="Sakai Y."/>
            <person name="Toyoda A."/>
            <person name="Minakuchi Y."/>
            <person name="Abe K."/>
            <person name="Yokota A."/>
            <person name="Yabe S."/>
        </authorList>
    </citation>
    <scope>NUCLEOTIDE SEQUENCE [LARGE SCALE GENOMIC DNA]</scope>
    <source>
        <strain evidence="3">Uno11</strain>
    </source>
</reference>
<feature type="transmembrane region" description="Helical" evidence="1">
    <location>
        <begin position="7"/>
        <end position="27"/>
    </location>
</feature>
<evidence type="ECO:0000313" key="3">
    <source>
        <dbReference type="Proteomes" id="UP000287188"/>
    </source>
</evidence>
<dbReference type="AlphaFoldDB" id="A0A402AJ59"/>
<keyword evidence="1" id="KW-0812">Transmembrane</keyword>
<evidence type="ECO:0000256" key="1">
    <source>
        <dbReference type="SAM" id="Phobius"/>
    </source>
</evidence>
<comment type="caution">
    <text evidence="2">The sequence shown here is derived from an EMBL/GenBank/DDBJ whole genome shotgun (WGS) entry which is preliminary data.</text>
</comment>
<proteinExistence type="predicted"/>
<feature type="transmembrane region" description="Helical" evidence="1">
    <location>
        <begin position="39"/>
        <end position="57"/>
    </location>
</feature>
<keyword evidence="1" id="KW-0472">Membrane</keyword>
<accession>A0A402AJ59</accession>
<protein>
    <submittedName>
        <fullName evidence="2">Uncharacterized protein</fullName>
    </submittedName>
</protein>
<gene>
    <name evidence="2" type="ORF">KDK_29030</name>
</gene>
<organism evidence="2 3">
    <name type="scientific">Dictyobacter kobayashii</name>
    <dbReference type="NCBI Taxonomy" id="2014872"/>
    <lineage>
        <taxon>Bacteria</taxon>
        <taxon>Bacillati</taxon>
        <taxon>Chloroflexota</taxon>
        <taxon>Ktedonobacteria</taxon>
        <taxon>Ktedonobacterales</taxon>
        <taxon>Dictyobacteraceae</taxon>
        <taxon>Dictyobacter</taxon>
    </lineage>
</organism>
<keyword evidence="1" id="KW-1133">Transmembrane helix</keyword>
<keyword evidence="3" id="KW-1185">Reference proteome</keyword>